<dbReference type="EMBL" id="CP048788">
    <property type="protein sequence ID" value="QJF51156.1"/>
    <property type="molecule type" value="Genomic_DNA"/>
</dbReference>
<dbReference type="Gene3D" id="2.40.50.100">
    <property type="match status" value="1"/>
</dbReference>
<gene>
    <name evidence="6" type="ORF">G3256_08280</name>
</gene>
<evidence type="ECO:0000256" key="3">
    <source>
        <dbReference type="SAM" id="SignalP"/>
    </source>
</evidence>
<feature type="coiled-coil region" evidence="2">
    <location>
        <begin position="95"/>
        <end position="148"/>
    </location>
</feature>
<evidence type="ECO:0000256" key="2">
    <source>
        <dbReference type="SAM" id="Coils"/>
    </source>
</evidence>
<dbReference type="GO" id="GO:1990281">
    <property type="term" value="C:efflux pump complex"/>
    <property type="evidence" value="ECO:0007669"/>
    <property type="project" value="TreeGrafter"/>
</dbReference>
<evidence type="ECO:0000256" key="1">
    <source>
        <dbReference type="ARBA" id="ARBA00009477"/>
    </source>
</evidence>
<keyword evidence="2" id="KW-0175">Coiled coil</keyword>
<name>A0A858SWB4_9RHOB</name>
<dbReference type="InterPro" id="IPR058627">
    <property type="entry name" value="MdtA-like_C"/>
</dbReference>
<keyword evidence="7" id="KW-1185">Reference proteome</keyword>
<dbReference type="KEGG" id="rpon:G3256_08280"/>
<organism evidence="6 7">
    <name type="scientific">Roseobacter ponti</name>
    <dbReference type="NCBI Taxonomy" id="1891787"/>
    <lineage>
        <taxon>Bacteria</taxon>
        <taxon>Pseudomonadati</taxon>
        <taxon>Pseudomonadota</taxon>
        <taxon>Alphaproteobacteria</taxon>
        <taxon>Rhodobacterales</taxon>
        <taxon>Roseobacteraceae</taxon>
        <taxon>Roseobacter</taxon>
    </lineage>
</organism>
<evidence type="ECO:0000259" key="4">
    <source>
        <dbReference type="Pfam" id="PF25881"/>
    </source>
</evidence>
<feature type="chain" id="PRO_5032980959" evidence="3">
    <location>
        <begin position="20"/>
        <end position="414"/>
    </location>
</feature>
<dbReference type="Gene3D" id="2.40.30.170">
    <property type="match status" value="1"/>
</dbReference>
<accession>A0A858SWB4</accession>
<dbReference type="SUPFAM" id="SSF111369">
    <property type="entry name" value="HlyD-like secretion proteins"/>
    <property type="match status" value="3"/>
</dbReference>
<comment type="similarity">
    <text evidence="1">Belongs to the membrane fusion protein (MFP) (TC 8.A.1) family.</text>
</comment>
<dbReference type="Gene3D" id="2.40.420.20">
    <property type="match status" value="1"/>
</dbReference>
<dbReference type="Proteomes" id="UP000503308">
    <property type="component" value="Chromosome"/>
</dbReference>
<feature type="domain" description="Multidrug resistance protein MdtA-like C-terminal permuted SH3" evidence="5">
    <location>
        <begin position="336"/>
        <end position="397"/>
    </location>
</feature>
<dbReference type="AlphaFoldDB" id="A0A858SWB4"/>
<reference evidence="6 7" key="1">
    <citation type="submission" date="2020-02" db="EMBL/GenBank/DDBJ databases">
        <title>Genome sequence of Roseobacter ponti.</title>
        <authorList>
            <person name="Hollensteiner J."/>
            <person name="Schneider D."/>
            <person name="Poehlein A."/>
            <person name="Daniel R."/>
        </authorList>
    </citation>
    <scope>NUCLEOTIDE SEQUENCE [LARGE SCALE GENOMIC DNA]</scope>
    <source>
        <strain evidence="6 7">DSM 106830</strain>
    </source>
</reference>
<dbReference type="RefSeq" id="WP_169640371.1">
    <property type="nucleotide sequence ID" value="NZ_CP048788.1"/>
</dbReference>
<evidence type="ECO:0000313" key="6">
    <source>
        <dbReference type="EMBL" id="QJF51156.1"/>
    </source>
</evidence>
<feature type="signal peptide" evidence="3">
    <location>
        <begin position="1"/>
        <end position="19"/>
    </location>
</feature>
<protein>
    <submittedName>
        <fullName evidence="6">Efflux RND transporter periplasmic adaptor subunit</fullName>
    </submittedName>
</protein>
<proteinExistence type="inferred from homology"/>
<evidence type="ECO:0000259" key="5">
    <source>
        <dbReference type="Pfam" id="PF25967"/>
    </source>
</evidence>
<dbReference type="PANTHER" id="PTHR30469:SF20">
    <property type="entry name" value="EFFLUX RND TRANSPORTER PERIPLASMIC ADAPTOR SUBUNIT"/>
    <property type="match status" value="1"/>
</dbReference>
<dbReference type="Pfam" id="PF25881">
    <property type="entry name" value="HH_YBHG"/>
    <property type="match status" value="1"/>
</dbReference>
<feature type="domain" description="YbhG-like alpha-helical hairpin" evidence="4">
    <location>
        <begin position="87"/>
        <end position="215"/>
    </location>
</feature>
<dbReference type="NCBIfam" id="TIGR01730">
    <property type="entry name" value="RND_mfp"/>
    <property type="match status" value="1"/>
</dbReference>
<dbReference type="InterPro" id="IPR059052">
    <property type="entry name" value="HH_YbhG-like"/>
</dbReference>
<keyword evidence="3" id="KW-0732">Signal</keyword>
<dbReference type="GO" id="GO:0015562">
    <property type="term" value="F:efflux transmembrane transporter activity"/>
    <property type="evidence" value="ECO:0007669"/>
    <property type="project" value="TreeGrafter"/>
</dbReference>
<dbReference type="PANTHER" id="PTHR30469">
    <property type="entry name" value="MULTIDRUG RESISTANCE PROTEIN MDTA"/>
    <property type="match status" value="1"/>
</dbReference>
<evidence type="ECO:0000313" key="7">
    <source>
        <dbReference type="Proteomes" id="UP000503308"/>
    </source>
</evidence>
<sequence>MKILFCTVFCLVWSVAASAQESVELVPRPARVMTVAESPQRVERRYPAIVLSSQEAVLSFKVSGEVIELPVRAADNVKAGDVIARIDPEPFEEAVAQLESQIDQAVAQLRELRTGARDEEVSALEANVAAAKAQLDQAAEQLERTRELESRGVVSKARLDQDRAAADVAAAGYQAAVEQLAIGVAGGREEDIAGQEAIIRGLESQARTARTNLSDTTLRAPFNGVIARRNIDNFTNVSAGSQVVLLQALAKVDLAFDVPGPDVLIWSSGEEVRSHVLLEARPGALIEAELVEFSTQADIGTQTYRARVSIDVPEGAQVLPGMVGTVVVSTRQAVPDAITVPLSAVTASGDGAAFVWIVDPDSNTVTARPVSTGDITGEEVVVRDGLTAGDRIVTAGVTFLREGAVIRPVTQIGN</sequence>
<dbReference type="InterPro" id="IPR006143">
    <property type="entry name" value="RND_pump_MFP"/>
</dbReference>
<dbReference type="Gene3D" id="1.10.287.470">
    <property type="entry name" value="Helix hairpin bin"/>
    <property type="match status" value="1"/>
</dbReference>
<dbReference type="Pfam" id="PF25967">
    <property type="entry name" value="RND-MFP_C"/>
    <property type="match status" value="1"/>
</dbReference>